<keyword evidence="1" id="KW-0812">Transmembrane</keyword>
<sequence length="179" mass="19974">MHFPEGDKGQIYTMEGIVASVILLSVLLFIIQANSIVTPQTERLVDMKLYERASDTLTCMDRNDADSTIWSTMSSLKSYVAGWNGSTVTYGVQGNVTGLDSAIRSMLPEHVQYSVSFIYYNGTGRQECPVIVHGKPADNSVVSSRLVTLNEGDAMSDYWKNVNKRFPQVVEVKLTCWYL</sequence>
<keyword evidence="1" id="KW-1133">Transmembrane helix</keyword>
<keyword evidence="3" id="KW-1185">Reference proteome</keyword>
<feature type="transmembrane region" description="Helical" evidence="1">
    <location>
        <begin position="12"/>
        <end position="31"/>
    </location>
</feature>
<keyword evidence="1" id="KW-0472">Membrane</keyword>
<gene>
    <name evidence="2" type="ordered locus">Mtc_0239</name>
</gene>
<dbReference type="GeneID" id="11970118"/>
<evidence type="ECO:0000256" key="1">
    <source>
        <dbReference type="SAM" id="Phobius"/>
    </source>
</evidence>
<dbReference type="HOGENOM" id="CLU_133048_0_0_2"/>
<evidence type="ECO:0000313" key="2">
    <source>
        <dbReference type="EMBL" id="AFC99010.1"/>
    </source>
</evidence>
<dbReference type="KEGG" id="mez:Mtc_0239"/>
<dbReference type="Proteomes" id="UP000005233">
    <property type="component" value="Chromosome"/>
</dbReference>
<dbReference type="eggNOG" id="arCOG04652">
    <property type="taxonomic scope" value="Archaea"/>
</dbReference>
<proteinExistence type="predicted"/>
<accession>H8I907</accession>
<dbReference type="AlphaFoldDB" id="H8I907"/>
<dbReference type="InterPro" id="IPR055712">
    <property type="entry name" value="DUF7288"/>
</dbReference>
<name>H8I907_METCZ</name>
<dbReference type="Pfam" id="PF23959">
    <property type="entry name" value="DUF7288"/>
    <property type="match status" value="1"/>
</dbReference>
<reference evidence="2 3" key="1">
    <citation type="journal article" date="2012" name="J. Bacteriol.">
        <title>Complete genome sequence of a thermophilic methanogen, Methanocella conradii HZ254, isolated from Chinese rice field soil.</title>
        <authorList>
            <person name="Lu Z."/>
            <person name="Lu Y."/>
        </authorList>
    </citation>
    <scope>NUCLEOTIDE SEQUENCE [LARGE SCALE GENOMIC DNA]</scope>
    <source>
        <strain evidence="3">DSM 24694 / JCM 17849 / CGMCC 1.5162 / HZ254</strain>
    </source>
</reference>
<evidence type="ECO:0000313" key="3">
    <source>
        <dbReference type="Proteomes" id="UP000005233"/>
    </source>
</evidence>
<dbReference type="EMBL" id="CP003243">
    <property type="protein sequence ID" value="AFC99010.1"/>
    <property type="molecule type" value="Genomic_DNA"/>
</dbReference>
<protein>
    <submittedName>
        <fullName evidence="2">Uncharacterized protein</fullName>
    </submittedName>
</protein>
<dbReference type="RefSeq" id="WP_014404849.1">
    <property type="nucleotide sequence ID" value="NC_017034.1"/>
</dbReference>
<organism evidence="2 3">
    <name type="scientific">Methanocella conradii (strain DSM 24694 / JCM 17849 / CGMCC 1.5162 / HZ254)</name>
    <dbReference type="NCBI Taxonomy" id="1041930"/>
    <lineage>
        <taxon>Archaea</taxon>
        <taxon>Methanobacteriati</taxon>
        <taxon>Methanobacteriota</taxon>
        <taxon>Stenosarchaea group</taxon>
        <taxon>Methanomicrobia</taxon>
        <taxon>Methanocellales</taxon>
        <taxon>Methanocellaceae</taxon>
        <taxon>Methanocella</taxon>
    </lineage>
</organism>